<reference evidence="10" key="1">
    <citation type="journal article" date="2010" name="Genome Biol.">
        <title>Genome sequence of the necrotrophic plant pathogen Pythium ultimum reveals original pathogenicity mechanisms and effector repertoire.</title>
        <authorList>
            <person name="Levesque C.A."/>
            <person name="Brouwer H."/>
            <person name="Cano L."/>
            <person name="Hamilton J.P."/>
            <person name="Holt C."/>
            <person name="Huitema E."/>
            <person name="Raffaele S."/>
            <person name="Robideau G.P."/>
            <person name="Thines M."/>
            <person name="Win J."/>
            <person name="Zerillo M.M."/>
            <person name="Beakes G.W."/>
            <person name="Boore J.L."/>
            <person name="Busam D."/>
            <person name="Dumas B."/>
            <person name="Ferriera S."/>
            <person name="Fuerstenberg S.I."/>
            <person name="Gachon C.M."/>
            <person name="Gaulin E."/>
            <person name="Govers F."/>
            <person name="Grenville-Briggs L."/>
            <person name="Horner N."/>
            <person name="Hostetler J."/>
            <person name="Jiang R.H."/>
            <person name="Johnson J."/>
            <person name="Krajaejun T."/>
            <person name="Lin H."/>
            <person name="Meijer H.J."/>
            <person name="Moore B."/>
            <person name="Morris P."/>
            <person name="Phuntmart V."/>
            <person name="Puiu D."/>
            <person name="Shetty J."/>
            <person name="Stajich J.E."/>
            <person name="Tripathy S."/>
            <person name="Wawra S."/>
            <person name="van West P."/>
            <person name="Whitty B.R."/>
            <person name="Coutinho P.M."/>
            <person name="Henrissat B."/>
            <person name="Martin F."/>
            <person name="Thomas P.D."/>
            <person name="Tyler B.M."/>
            <person name="De Vries R.P."/>
            <person name="Kamoun S."/>
            <person name="Yandell M."/>
            <person name="Tisserat N."/>
            <person name="Buell C.R."/>
        </authorList>
    </citation>
    <scope>NUCLEOTIDE SEQUENCE</scope>
    <source>
        <strain evidence="10">DAOM:BR144</strain>
    </source>
</reference>
<dbReference type="Proteomes" id="UP000019132">
    <property type="component" value="Unassembled WGS sequence"/>
</dbReference>
<dbReference type="EC" id="3.4.16.-" evidence="7"/>
<dbReference type="eggNOG" id="KOG1282">
    <property type="taxonomic scope" value="Eukaryota"/>
</dbReference>
<protein>
    <recommendedName>
        <fullName evidence="7">Carboxypeptidase</fullName>
        <ecNumber evidence="7">3.4.16.-</ecNumber>
    </recommendedName>
</protein>
<dbReference type="GO" id="GO:0006508">
    <property type="term" value="P:proteolysis"/>
    <property type="evidence" value="ECO:0007669"/>
    <property type="project" value="UniProtKB-KW"/>
</dbReference>
<accession>K3X2F2</accession>
<dbReference type="PANTHER" id="PTHR11802">
    <property type="entry name" value="SERINE PROTEASE FAMILY S10 SERINE CARBOXYPEPTIDASE"/>
    <property type="match status" value="1"/>
</dbReference>
<dbReference type="Pfam" id="PF00450">
    <property type="entry name" value="Peptidase_S10"/>
    <property type="match status" value="1"/>
</dbReference>
<reference evidence="10" key="2">
    <citation type="submission" date="2010-04" db="EMBL/GenBank/DDBJ databases">
        <authorList>
            <person name="Buell R."/>
            <person name="Hamilton J."/>
            <person name="Hostetler J."/>
        </authorList>
    </citation>
    <scope>NUCLEOTIDE SEQUENCE [LARGE SCALE GENOMIC DNA]</scope>
    <source>
        <strain evidence="10">DAOM:BR144</strain>
    </source>
</reference>
<dbReference type="InParanoid" id="K3X2F2"/>
<dbReference type="AlphaFoldDB" id="K3X2F2"/>
<dbReference type="SUPFAM" id="SSF53474">
    <property type="entry name" value="alpha/beta-Hydrolases"/>
    <property type="match status" value="1"/>
</dbReference>
<dbReference type="Gene3D" id="1.10.287.410">
    <property type="match status" value="1"/>
</dbReference>
<dbReference type="PANTHER" id="PTHR11802:SF113">
    <property type="entry name" value="SERINE CARBOXYPEPTIDASE CTSA-4.1"/>
    <property type="match status" value="1"/>
</dbReference>
<dbReference type="InterPro" id="IPR018202">
    <property type="entry name" value="Ser_caboxypep_ser_AS"/>
</dbReference>
<keyword evidence="10" id="KW-1185">Reference proteome</keyword>
<dbReference type="STRING" id="431595.K3X2F2"/>
<keyword evidence="8" id="KW-0812">Transmembrane</keyword>
<dbReference type="VEuPathDB" id="FungiDB:PYU1_G011376"/>
<dbReference type="GO" id="GO:0004185">
    <property type="term" value="F:serine-type carboxypeptidase activity"/>
    <property type="evidence" value="ECO:0007669"/>
    <property type="project" value="UniProtKB-UniRule"/>
</dbReference>
<feature type="transmembrane region" description="Helical" evidence="8">
    <location>
        <begin position="23"/>
        <end position="41"/>
    </location>
</feature>
<dbReference type="PROSITE" id="PS00560">
    <property type="entry name" value="CARBOXYPEPT_SER_HIS"/>
    <property type="match status" value="1"/>
</dbReference>
<dbReference type="OMA" id="AVPKCHK"/>
<evidence type="ECO:0000256" key="5">
    <source>
        <dbReference type="ARBA" id="ARBA00022801"/>
    </source>
</evidence>
<evidence type="ECO:0000256" key="4">
    <source>
        <dbReference type="ARBA" id="ARBA00022729"/>
    </source>
</evidence>
<evidence type="ECO:0000313" key="10">
    <source>
        <dbReference type="Proteomes" id="UP000019132"/>
    </source>
</evidence>
<keyword evidence="6" id="KW-0325">Glycoprotein</keyword>
<proteinExistence type="inferred from homology"/>
<dbReference type="HOGENOM" id="CLU_008523_10_2_1"/>
<dbReference type="EnsemblProtists" id="PYU1_T011401">
    <property type="protein sequence ID" value="PYU1_T011401"/>
    <property type="gene ID" value="PYU1_G011376"/>
</dbReference>
<evidence type="ECO:0000256" key="6">
    <source>
        <dbReference type="ARBA" id="ARBA00023180"/>
    </source>
</evidence>
<dbReference type="EMBL" id="GL376562">
    <property type="status" value="NOT_ANNOTATED_CDS"/>
    <property type="molecule type" value="Genomic_DNA"/>
</dbReference>
<evidence type="ECO:0000256" key="7">
    <source>
        <dbReference type="RuleBase" id="RU361156"/>
    </source>
</evidence>
<reference evidence="9" key="3">
    <citation type="submission" date="2015-02" db="UniProtKB">
        <authorList>
            <consortium name="EnsemblProtists"/>
        </authorList>
    </citation>
    <scope>IDENTIFICATION</scope>
    <source>
        <strain evidence="9">DAOM BR144</strain>
    </source>
</reference>
<keyword evidence="8" id="KW-0472">Membrane</keyword>
<keyword evidence="8" id="KW-1133">Transmembrane helix</keyword>
<evidence type="ECO:0000313" key="9">
    <source>
        <dbReference type="EnsemblProtists" id="PYU1_T011401"/>
    </source>
</evidence>
<name>K3X2F2_GLOUD</name>
<keyword evidence="4" id="KW-0732">Signal</keyword>
<evidence type="ECO:0000256" key="3">
    <source>
        <dbReference type="ARBA" id="ARBA00022670"/>
    </source>
</evidence>
<keyword evidence="3 7" id="KW-0645">Protease</keyword>
<organism evidence="9 10">
    <name type="scientific">Globisporangium ultimum (strain ATCC 200006 / CBS 805.95 / DAOM BR144)</name>
    <name type="common">Pythium ultimum</name>
    <dbReference type="NCBI Taxonomy" id="431595"/>
    <lineage>
        <taxon>Eukaryota</taxon>
        <taxon>Sar</taxon>
        <taxon>Stramenopiles</taxon>
        <taxon>Oomycota</taxon>
        <taxon>Peronosporomycetes</taxon>
        <taxon>Pythiales</taxon>
        <taxon>Pythiaceae</taxon>
        <taxon>Globisporangium</taxon>
    </lineage>
</organism>
<sequence length="493" mass="55513">MPRTEQTPLIATNSHASGTKRAFLAKFAVGVAIIAAAAWLLRTPAGSTVGGDGAVAAPLKREPFFCGIAKNDAGYIPLKNKEADYYFHWFFESRNDPKTDPLVLWLTGGPGSSSLIAMLTENGPCTVLPDLSTKFNNYSWTNEANVIWLDQPTGVGFSYGPPEDEDYNETNVGENVFYFLQGFLKKFPEYENRDFFVTGESYGGHYVPAAAHYIWEQSKLNKSEDETLKLNLKGLSIGNGLTNPLIQYKYNVDMADNSYNITLLDDDQKEQMKLDSVECIELTAECQKSPENGTICTDAQMCWQEKLIAPFQAANRNNYDIRLPCDYAKNESCYDMTYVKEYLDSPKVRRYINVDFDRVTSWVESSSEVYKTFTTDGDWSMGFHTYVADMLNDGLRVLIYAGDADYMCNWQGNRAWTLDLDWKGKAGYNAAVERPFTTHDPMVADSPAVDAGVLRSFENFAFLRVYNAGHMVPMDQPAVSLEMINKFFKGQEY</sequence>
<dbReference type="FunFam" id="1.10.287.410:FF:000002">
    <property type="entry name" value="Carboxypeptidase"/>
    <property type="match status" value="1"/>
</dbReference>
<dbReference type="Gene3D" id="3.40.50.1820">
    <property type="entry name" value="alpha/beta hydrolase"/>
    <property type="match status" value="1"/>
</dbReference>
<evidence type="ECO:0000256" key="2">
    <source>
        <dbReference type="ARBA" id="ARBA00022645"/>
    </source>
</evidence>
<evidence type="ECO:0000256" key="8">
    <source>
        <dbReference type="SAM" id="Phobius"/>
    </source>
</evidence>
<dbReference type="InterPro" id="IPR033124">
    <property type="entry name" value="Ser_caboxypep_his_AS"/>
</dbReference>
<evidence type="ECO:0000256" key="1">
    <source>
        <dbReference type="ARBA" id="ARBA00009431"/>
    </source>
</evidence>
<dbReference type="InterPro" id="IPR029058">
    <property type="entry name" value="AB_hydrolase_fold"/>
</dbReference>
<dbReference type="PROSITE" id="PS00131">
    <property type="entry name" value="CARBOXYPEPT_SER_SER"/>
    <property type="match status" value="1"/>
</dbReference>
<keyword evidence="5 7" id="KW-0378">Hydrolase</keyword>
<dbReference type="InterPro" id="IPR001563">
    <property type="entry name" value="Peptidase_S10"/>
</dbReference>
<comment type="similarity">
    <text evidence="1 7">Belongs to the peptidase S10 family.</text>
</comment>
<keyword evidence="2 7" id="KW-0121">Carboxypeptidase</keyword>
<dbReference type="PRINTS" id="PR00724">
    <property type="entry name" value="CRBOXYPTASEC"/>
</dbReference>